<organism evidence="1 2">
    <name type="scientific">Dyadobacter endophyticus</name>
    <dbReference type="NCBI Taxonomy" id="1749036"/>
    <lineage>
        <taxon>Bacteria</taxon>
        <taxon>Pseudomonadati</taxon>
        <taxon>Bacteroidota</taxon>
        <taxon>Cytophagia</taxon>
        <taxon>Cytophagales</taxon>
        <taxon>Spirosomataceae</taxon>
        <taxon>Dyadobacter</taxon>
    </lineage>
</organism>
<dbReference type="Proteomes" id="UP000600214">
    <property type="component" value="Unassembled WGS sequence"/>
</dbReference>
<sequence>MGAKIDPGFSKWIVTVIILLTVMDVNAQNNGTEAQSLDARRQSIAAISTVNSLELIDIDAIAFGAKSDVLQLKKS</sequence>
<accession>A0ABQ1YJI8</accession>
<dbReference type="EMBL" id="BMIA01000001">
    <property type="protein sequence ID" value="GGH26525.1"/>
    <property type="molecule type" value="Genomic_DNA"/>
</dbReference>
<dbReference type="RefSeq" id="WP_188929568.1">
    <property type="nucleotide sequence ID" value="NZ_BMIA01000001.1"/>
</dbReference>
<gene>
    <name evidence="1" type="ORF">GCM10007423_11580</name>
</gene>
<proteinExistence type="predicted"/>
<name>A0ABQ1YJI8_9BACT</name>
<reference evidence="2" key="1">
    <citation type="journal article" date="2019" name="Int. J. Syst. Evol. Microbiol.">
        <title>The Global Catalogue of Microorganisms (GCM) 10K type strain sequencing project: providing services to taxonomists for standard genome sequencing and annotation.</title>
        <authorList>
            <consortium name="The Broad Institute Genomics Platform"/>
            <consortium name="The Broad Institute Genome Sequencing Center for Infectious Disease"/>
            <person name="Wu L."/>
            <person name="Ma J."/>
        </authorList>
    </citation>
    <scope>NUCLEOTIDE SEQUENCE [LARGE SCALE GENOMIC DNA]</scope>
    <source>
        <strain evidence="2">CGMCC 1.15288</strain>
    </source>
</reference>
<protein>
    <submittedName>
        <fullName evidence="1">Uncharacterized protein</fullName>
    </submittedName>
</protein>
<evidence type="ECO:0000313" key="1">
    <source>
        <dbReference type="EMBL" id="GGH26525.1"/>
    </source>
</evidence>
<comment type="caution">
    <text evidence="1">The sequence shown here is derived from an EMBL/GenBank/DDBJ whole genome shotgun (WGS) entry which is preliminary data.</text>
</comment>
<keyword evidence="2" id="KW-1185">Reference proteome</keyword>
<evidence type="ECO:0000313" key="2">
    <source>
        <dbReference type="Proteomes" id="UP000600214"/>
    </source>
</evidence>